<sequence length="273" mass="30377">MSTQEKDQNTSDNDAQQRGAGKGEGGSSARNWDAMWEEMQRMKEDMDTQKRQMEEERQKFMVEREELYTKCDVLATQVAKNAAMMLPQLCEPASITRNITLHEEFQRYRDMRIEASSLQTMIGEGDGSPEAQRAAGSLNRLCNLMDLRLTSIIAAGQSSSNAKQEIANEYFRRLRGKIDNPTGAWAKGNLSFGDVQHDIKGEAEKAVKDSAGSSNENNHKGEKRSSEQAGSSYRPSSSYNNGGSYSGGGYNGSSYSYKGSKRPEQQQDKKAKH</sequence>
<gene>
    <name evidence="3" type="ORF">Agub_g15550</name>
</gene>
<keyword evidence="4" id="KW-1185">Reference proteome</keyword>
<evidence type="ECO:0000313" key="4">
    <source>
        <dbReference type="Proteomes" id="UP001054857"/>
    </source>
</evidence>
<protein>
    <submittedName>
        <fullName evidence="3">Uncharacterized protein</fullName>
    </submittedName>
</protein>
<name>A0AAD3E380_9CHLO</name>
<feature type="compositionally biased region" description="Basic and acidic residues" evidence="2">
    <location>
        <begin position="217"/>
        <end position="226"/>
    </location>
</feature>
<evidence type="ECO:0000313" key="3">
    <source>
        <dbReference type="EMBL" id="GFR52905.1"/>
    </source>
</evidence>
<evidence type="ECO:0000256" key="2">
    <source>
        <dbReference type="SAM" id="MobiDB-lite"/>
    </source>
</evidence>
<feature type="region of interest" description="Disordered" evidence="2">
    <location>
        <begin position="1"/>
        <end position="36"/>
    </location>
</feature>
<reference evidence="3 4" key="1">
    <citation type="journal article" date="2021" name="Sci. Rep.">
        <title>Genome sequencing of the multicellular alga Astrephomene provides insights into convergent evolution of germ-soma differentiation.</title>
        <authorList>
            <person name="Yamashita S."/>
            <person name="Yamamoto K."/>
            <person name="Matsuzaki R."/>
            <person name="Suzuki S."/>
            <person name="Yamaguchi H."/>
            <person name="Hirooka S."/>
            <person name="Minakuchi Y."/>
            <person name="Miyagishima S."/>
            <person name="Kawachi M."/>
            <person name="Toyoda A."/>
            <person name="Nozaki H."/>
        </authorList>
    </citation>
    <scope>NUCLEOTIDE SEQUENCE [LARGE SCALE GENOMIC DNA]</scope>
    <source>
        <strain evidence="3 4">NIES-4017</strain>
    </source>
</reference>
<feature type="compositionally biased region" description="Basic and acidic residues" evidence="2">
    <location>
        <begin position="261"/>
        <end position="273"/>
    </location>
</feature>
<feature type="region of interest" description="Disordered" evidence="2">
    <location>
        <begin position="205"/>
        <end position="273"/>
    </location>
</feature>
<organism evidence="3 4">
    <name type="scientific">Astrephomene gubernaculifera</name>
    <dbReference type="NCBI Taxonomy" id="47775"/>
    <lineage>
        <taxon>Eukaryota</taxon>
        <taxon>Viridiplantae</taxon>
        <taxon>Chlorophyta</taxon>
        <taxon>core chlorophytes</taxon>
        <taxon>Chlorophyceae</taxon>
        <taxon>CS clade</taxon>
        <taxon>Chlamydomonadales</taxon>
        <taxon>Astrephomenaceae</taxon>
        <taxon>Astrephomene</taxon>
    </lineage>
</organism>
<dbReference type="AlphaFoldDB" id="A0AAD3E380"/>
<dbReference type="EMBL" id="BMAR01000075">
    <property type="protein sequence ID" value="GFR52905.1"/>
    <property type="molecule type" value="Genomic_DNA"/>
</dbReference>
<keyword evidence="1" id="KW-0175">Coiled coil</keyword>
<feature type="coiled-coil region" evidence="1">
    <location>
        <begin position="36"/>
        <end position="70"/>
    </location>
</feature>
<evidence type="ECO:0000256" key="1">
    <source>
        <dbReference type="SAM" id="Coils"/>
    </source>
</evidence>
<accession>A0AAD3E380</accession>
<proteinExistence type="predicted"/>
<dbReference type="Proteomes" id="UP001054857">
    <property type="component" value="Unassembled WGS sequence"/>
</dbReference>
<comment type="caution">
    <text evidence="3">The sequence shown here is derived from an EMBL/GenBank/DDBJ whole genome shotgun (WGS) entry which is preliminary data.</text>
</comment>
<feature type="compositionally biased region" description="Low complexity" evidence="2">
    <location>
        <begin position="230"/>
        <end position="243"/>
    </location>
</feature>